<feature type="compositionally biased region" description="Polar residues" evidence="1">
    <location>
        <begin position="38"/>
        <end position="60"/>
    </location>
</feature>
<evidence type="ECO:0000313" key="2">
    <source>
        <dbReference type="EMBL" id="TNN22001.1"/>
    </source>
</evidence>
<name>A0A4Z2DZL9_9TELE</name>
<comment type="caution">
    <text evidence="2">The sequence shown here is derived from an EMBL/GenBank/DDBJ whole genome shotgun (WGS) entry which is preliminary data.</text>
</comment>
<organism evidence="2 3">
    <name type="scientific">Liparis tanakae</name>
    <name type="common">Tanaka's snailfish</name>
    <dbReference type="NCBI Taxonomy" id="230148"/>
    <lineage>
        <taxon>Eukaryota</taxon>
        <taxon>Metazoa</taxon>
        <taxon>Chordata</taxon>
        <taxon>Craniata</taxon>
        <taxon>Vertebrata</taxon>
        <taxon>Euteleostomi</taxon>
        <taxon>Actinopterygii</taxon>
        <taxon>Neopterygii</taxon>
        <taxon>Teleostei</taxon>
        <taxon>Neoteleostei</taxon>
        <taxon>Acanthomorphata</taxon>
        <taxon>Eupercaria</taxon>
        <taxon>Perciformes</taxon>
        <taxon>Cottioidei</taxon>
        <taxon>Cottales</taxon>
        <taxon>Liparidae</taxon>
        <taxon>Liparis</taxon>
    </lineage>
</organism>
<dbReference type="Proteomes" id="UP000314294">
    <property type="component" value="Unassembled WGS sequence"/>
</dbReference>
<proteinExistence type="predicted"/>
<feature type="region of interest" description="Disordered" evidence="1">
    <location>
        <begin position="1"/>
        <end position="60"/>
    </location>
</feature>
<evidence type="ECO:0000313" key="3">
    <source>
        <dbReference type="Proteomes" id="UP000314294"/>
    </source>
</evidence>
<reference evidence="2 3" key="1">
    <citation type="submission" date="2019-03" db="EMBL/GenBank/DDBJ databases">
        <title>First draft genome of Liparis tanakae, snailfish: a comprehensive survey of snailfish specific genes.</title>
        <authorList>
            <person name="Kim W."/>
            <person name="Song I."/>
            <person name="Jeong J.-H."/>
            <person name="Kim D."/>
            <person name="Kim S."/>
            <person name="Ryu S."/>
            <person name="Song J.Y."/>
            <person name="Lee S.K."/>
        </authorList>
    </citation>
    <scope>NUCLEOTIDE SEQUENCE [LARGE SCALE GENOMIC DNA]</scope>
    <source>
        <tissue evidence="2">Muscle</tissue>
    </source>
</reference>
<keyword evidence="3" id="KW-1185">Reference proteome</keyword>
<dbReference type="AlphaFoldDB" id="A0A4Z2DZL9"/>
<accession>A0A4Z2DZL9</accession>
<evidence type="ECO:0000256" key="1">
    <source>
        <dbReference type="SAM" id="MobiDB-lite"/>
    </source>
</evidence>
<protein>
    <submittedName>
        <fullName evidence="2">Uncharacterized protein</fullName>
    </submittedName>
</protein>
<sequence length="60" mass="6279">MVNPDDGGHRPGRTLSRPPLSRGLVPSLSLSPGHRSVLTDTNSPSSLPGLRSSTFILADT</sequence>
<dbReference type="EMBL" id="SRLO01024721">
    <property type="protein sequence ID" value="TNN22001.1"/>
    <property type="molecule type" value="Genomic_DNA"/>
</dbReference>
<gene>
    <name evidence="2" type="ORF">EYF80_067887</name>
</gene>